<dbReference type="AlphaFoldDB" id="A0A6F8PTA4"/>
<dbReference type="Proteomes" id="UP000501726">
    <property type="component" value="Chromosome"/>
</dbReference>
<proteinExistence type="predicted"/>
<evidence type="ECO:0000313" key="1">
    <source>
        <dbReference type="EMBL" id="BBP45339.1"/>
    </source>
</evidence>
<sequence length="144" mass="16685">MSCCSKGYCQFKFPDGPPLVDNPVSNLQAKYQFLPYGTLLEQGEVVRIWMESGQTETVVIDQKLRLQILPSGPKLIDSEQYVPWQLVAHDTEMAYEDLIGWAQHPLHNPHEQAVLLIYGHMIKEQPTLKSRWLNFLYKMRNLGR</sequence>
<accession>A0A6F8PTA4</accession>
<dbReference type="KEGG" id="tse:THMIRHAS_07120"/>
<dbReference type="EMBL" id="AP021889">
    <property type="protein sequence ID" value="BBP45339.1"/>
    <property type="molecule type" value="Genomic_DNA"/>
</dbReference>
<name>A0A6F8PTA4_9GAMM</name>
<gene>
    <name evidence="1" type="ORF">THMIRHAS_07120</name>
</gene>
<keyword evidence="2" id="KW-1185">Reference proteome</keyword>
<protein>
    <submittedName>
        <fullName evidence="1">Uncharacterized protein</fullName>
    </submittedName>
</protein>
<organism evidence="1 2">
    <name type="scientific">Thiosulfatimonas sediminis</name>
    <dbReference type="NCBI Taxonomy" id="2675054"/>
    <lineage>
        <taxon>Bacteria</taxon>
        <taxon>Pseudomonadati</taxon>
        <taxon>Pseudomonadota</taxon>
        <taxon>Gammaproteobacteria</taxon>
        <taxon>Thiotrichales</taxon>
        <taxon>Piscirickettsiaceae</taxon>
        <taxon>Thiosulfatimonas</taxon>
    </lineage>
</organism>
<reference evidence="2" key="1">
    <citation type="submission" date="2019-11" db="EMBL/GenBank/DDBJ databases">
        <title>Isolation and characterization of two novel species in the genus Thiomicrorhabdus.</title>
        <authorList>
            <person name="Mochizuki J."/>
            <person name="Kojima H."/>
            <person name="Fukui M."/>
        </authorList>
    </citation>
    <scope>NUCLEOTIDE SEQUENCE [LARGE SCALE GENOMIC DNA]</scope>
    <source>
        <strain evidence="2">aks77</strain>
    </source>
</reference>
<evidence type="ECO:0000313" key="2">
    <source>
        <dbReference type="Proteomes" id="UP000501726"/>
    </source>
</evidence>
<dbReference type="RefSeq" id="WP_173270982.1">
    <property type="nucleotide sequence ID" value="NZ_AP021889.1"/>
</dbReference>